<accession>A0A923S086</accession>
<keyword evidence="4" id="KW-1185">Reference proteome</keyword>
<dbReference type="InterPro" id="IPR042100">
    <property type="entry name" value="Bug_dom1"/>
</dbReference>
<dbReference type="Gene3D" id="3.40.190.10">
    <property type="entry name" value="Periplasmic binding protein-like II"/>
    <property type="match status" value="1"/>
</dbReference>
<reference evidence="3" key="1">
    <citation type="submission" date="2020-08" db="EMBL/GenBank/DDBJ databases">
        <title>Ramlibacter sp. GTP1 16S ribosomal RNA gene genome sequencing and assembly.</title>
        <authorList>
            <person name="Kang M."/>
        </authorList>
    </citation>
    <scope>NUCLEOTIDE SEQUENCE</scope>
    <source>
        <strain evidence="3">GTP1</strain>
    </source>
</reference>
<proteinExistence type="inferred from homology"/>
<dbReference type="AlphaFoldDB" id="A0A923S086"/>
<dbReference type="PANTHER" id="PTHR42928">
    <property type="entry name" value="TRICARBOXYLATE-BINDING PROTEIN"/>
    <property type="match status" value="1"/>
</dbReference>
<comment type="similarity">
    <text evidence="1">Belongs to the UPF0065 (bug) family.</text>
</comment>
<evidence type="ECO:0000313" key="4">
    <source>
        <dbReference type="Proteomes" id="UP000596827"/>
    </source>
</evidence>
<dbReference type="Proteomes" id="UP000596827">
    <property type="component" value="Unassembled WGS sequence"/>
</dbReference>
<dbReference type="EMBL" id="JACORU010000001">
    <property type="protein sequence ID" value="MBC5762936.1"/>
    <property type="molecule type" value="Genomic_DNA"/>
</dbReference>
<dbReference type="PANTHER" id="PTHR42928:SF5">
    <property type="entry name" value="BLR1237 PROTEIN"/>
    <property type="match status" value="1"/>
</dbReference>
<gene>
    <name evidence="3" type="ORF">H8R02_00620</name>
</gene>
<evidence type="ECO:0000256" key="1">
    <source>
        <dbReference type="ARBA" id="ARBA00006987"/>
    </source>
</evidence>
<organism evidence="3 4">
    <name type="scientific">Ramlibacter albus</name>
    <dbReference type="NCBI Taxonomy" id="2079448"/>
    <lineage>
        <taxon>Bacteria</taxon>
        <taxon>Pseudomonadati</taxon>
        <taxon>Pseudomonadota</taxon>
        <taxon>Betaproteobacteria</taxon>
        <taxon>Burkholderiales</taxon>
        <taxon>Comamonadaceae</taxon>
        <taxon>Ramlibacter</taxon>
    </lineage>
</organism>
<evidence type="ECO:0000313" key="3">
    <source>
        <dbReference type="EMBL" id="MBC5762936.1"/>
    </source>
</evidence>
<dbReference type="CDD" id="cd13578">
    <property type="entry name" value="PBP2_Bug27"/>
    <property type="match status" value="1"/>
</dbReference>
<name>A0A923S086_9BURK</name>
<dbReference type="SUPFAM" id="SSF53850">
    <property type="entry name" value="Periplasmic binding protein-like II"/>
    <property type="match status" value="1"/>
</dbReference>
<feature type="signal peptide" evidence="2">
    <location>
        <begin position="1"/>
        <end position="24"/>
    </location>
</feature>
<feature type="chain" id="PRO_5037908470" evidence="2">
    <location>
        <begin position="25"/>
        <end position="328"/>
    </location>
</feature>
<dbReference type="InterPro" id="IPR005064">
    <property type="entry name" value="BUG"/>
</dbReference>
<comment type="caution">
    <text evidence="3">The sequence shown here is derived from an EMBL/GenBank/DDBJ whole genome shotgun (WGS) entry which is preliminary data.</text>
</comment>
<sequence length="328" mass="35613">MFRMIKTLLGAALSSAFVFAPAQAQEASWPNRPIKLIVGLTPGASSDTVAREFAKGLGERLKVSVVVENRPGANTIIASNLVAKAPADGYTFLISSSMNATNPWVYEKLPYDYRKDLKNIVLLGEAPNLMAASSKVPVNNLTEMIAYAKKNPGKFSYGSAGVGSVHHLLMEIVAKRSGIEVNHIPYKGGSVAIQDVIGGNLDSYFGTISSTRNFIQRGDMKALFVTSEKRSKYMPNVGSLEEHGLKGLNSGYWLGVAAPAGVPDAIIQRFNREANEVLKSQEVIDRLERQAIDVKGGSVADMERFFERELEFWKEAASAARVSPMAVQ</sequence>
<dbReference type="PIRSF" id="PIRSF017082">
    <property type="entry name" value="YflP"/>
    <property type="match status" value="1"/>
</dbReference>
<dbReference type="RefSeq" id="WP_187079414.1">
    <property type="nucleotide sequence ID" value="NZ_JACORU010000001.1"/>
</dbReference>
<dbReference type="Pfam" id="PF03401">
    <property type="entry name" value="TctC"/>
    <property type="match status" value="1"/>
</dbReference>
<protein>
    <submittedName>
        <fullName evidence="3">Tripartite tricarboxylate transporter substrate binding protein</fullName>
    </submittedName>
</protein>
<evidence type="ECO:0000256" key="2">
    <source>
        <dbReference type="SAM" id="SignalP"/>
    </source>
</evidence>
<keyword evidence="2" id="KW-0732">Signal</keyword>
<dbReference type="Gene3D" id="3.40.190.150">
    <property type="entry name" value="Bordetella uptake gene, domain 1"/>
    <property type="match status" value="1"/>
</dbReference>